<gene>
    <name evidence="2" type="ORF">EU93_0276</name>
</gene>
<dbReference type="AlphaFoldDB" id="A0A0A1ZX21"/>
<evidence type="ECO:0000256" key="1">
    <source>
        <dbReference type="SAM" id="Phobius"/>
    </source>
</evidence>
<keyword evidence="1" id="KW-0472">Membrane</keyword>
<organism evidence="2 3">
    <name type="scientific">Prochlorococcus marinus str. MIT 9116</name>
    <dbReference type="NCBI Taxonomy" id="167544"/>
    <lineage>
        <taxon>Bacteria</taxon>
        <taxon>Bacillati</taxon>
        <taxon>Cyanobacteriota</taxon>
        <taxon>Cyanophyceae</taxon>
        <taxon>Synechococcales</taxon>
        <taxon>Prochlorococcaceae</taxon>
        <taxon>Prochlorococcus</taxon>
    </lineage>
</organism>
<evidence type="ECO:0000313" key="2">
    <source>
        <dbReference type="EMBL" id="KGF93101.1"/>
    </source>
</evidence>
<sequence>MKLKVHIFKPLIFASLIFLSIEVITFFRIGKAKITEASIENTFFDNKFKKLDVGQKYFVLYKSQIFKNNNADFIQIGDSSGFFGIRPNIINTYLNGLDFLNISCCADSGWDGYVYQANYYLKNNPDAKYLVLYTSPYSLPMQYKKGFSEDLNHIFGDIKDKNFFKVFNYIPTLYYRKRVLNFLYQNSIEDKEKEYKRAMDNLGIAKNFESYTGYKYEQLLEYLKFSRGWLPFDRKDGWKDMPIAKCGPSILRNFYDASGKPTLNSALQKVKNITDRYDVNLIVIFNPVACEDSEKIVPIHNDLLTFKKSNPDVFIPFDFINSIDKEEFSDHWHLTPKASIFHSHKVGKVLGNYINTSE</sequence>
<dbReference type="RefSeq" id="WP_032513045.1">
    <property type="nucleotide sequence ID" value="NZ_JNAJ01000004.1"/>
</dbReference>
<dbReference type="EMBL" id="JNAJ01000004">
    <property type="protein sequence ID" value="KGF93101.1"/>
    <property type="molecule type" value="Genomic_DNA"/>
</dbReference>
<dbReference type="OrthoDB" id="8433179at2"/>
<reference evidence="3" key="1">
    <citation type="journal article" date="2014" name="Sci. Data">
        <title>Genomes of diverse isolates of the marine cyanobacterium Prochlorococcus.</title>
        <authorList>
            <person name="Biller S."/>
            <person name="Berube P."/>
            <person name="Thompson J."/>
            <person name="Kelly L."/>
            <person name="Roggensack S."/>
            <person name="Awad L."/>
            <person name="Roache-Johnson K."/>
            <person name="Ding H."/>
            <person name="Giovannoni S.J."/>
            <person name="Moore L.R."/>
            <person name="Chisholm S.W."/>
        </authorList>
    </citation>
    <scope>NUCLEOTIDE SEQUENCE [LARGE SCALE GENOMIC DNA]</scope>
</reference>
<comment type="caution">
    <text evidence="2">The sequence shown here is derived from an EMBL/GenBank/DDBJ whole genome shotgun (WGS) entry which is preliminary data.</text>
</comment>
<accession>A0A0A1ZX21</accession>
<keyword evidence="1" id="KW-1133">Transmembrane helix</keyword>
<evidence type="ECO:0000313" key="3">
    <source>
        <dbReference type="Proteomes" id="UP000030491"/>
    </source>
</evidence>
<protein>
    <submittedName>
        <fullName evidence="2">Uncharacterized protein</fullName>
    </submittedName>
</protein>
<feature type="transmembrane region" description="Helical" evidence="1">
    <location>
        <begin position="7"/>
        <end position="27"/>
    </location>
</feature>
<keyword evidence="1" id="KW-0812">Transmembrane</keyword>
<dbReference type="Proteomes" id="UP000030491">
    <property type="component" value="Unassembled WGS sequence"/>
</dbReference>
<proteinExistence type="predicted"/>
<name>A0A0A1ZX21_PROMR</name>